<keyword evidence="1" id="KW-0343">GTPase activation</keyword>
<dbReference type="Gene3D" id="3.80.10.10">
    <property type="entry name" value="Ribonuclease Inhibitor"/>
    <property type="match status" value="2"/>
</dbReference>
<dbReference type="Pfam" id="PF13516">
    <property type="entry name" value="LRR_6"/>
    <property type="match status" value="1"/>
</dbReference>
<keyword evidence="2" id="KW-0433">Leucine-rich repeat</keyword>
<evidence type="ECO:0000256" key="2">
    <source>
        <dbReference type="ARBA" id="ARBA00022614"/>
    </source>
</evidence>
<evidence type="ECO:0000256" key="1">
    <source>
        <dbReference type="ARBA" id="ARBA00022468"/>
    </source>
</evidence>
<dbReference type="GO" id="GO:0005829">
    <property type="term" value="C:cytosol"/>
    <property type="evidence" value="ECO:0007669"/>
    <property type="project" value="TreeGrafter"/>
</dbReference>
<dbReference type="InterPro" id="IPR032675">
    <property type="entry name" value="LRR_dom_sf"/>
</dbReference>
<keyword evidence="3" id="KW-0677">Repeat</keyword>
<dbReference type="InterPro" id="IPR001611">
    <property type="entry name" value="Leu-rich_rpt"/>
</dbReference>
<sequence>MPCLEILDLWYNSGIGCGGAVQLVSSLHSSKLRKLHMTHTGIGEPDFKCLSSYIHSTTSLEELGVGISVESIDSLCKALSANSSMRRLYMSHCDLTTSHCVRLGQLLNTQYHCQIEKLDLITVV</sequence>
<dbReference type="PANTHER" id="PTHR24113:SF12">
    <property type="entry name" value="RAN GTPASE-ACTIVATING PROTEIN 1"/>
    <property type="match status" value="1"/>
</dbReference>
<dbReference type="SUPFAM" id="SSF52047">
    <property type="entry name" value="RNI-like"/>
    <property type="match status" value="1"/>
</dbReference>
<dbReference type="GO" id="GO:0048471">
    <property type="term" value="C:perinuclear region of cytoplasm"/>
    <property type="evidence" value="ECO:0007669"/>
    <property type="project" value="TreeGrafter"/>
</dbReference>
<dbReference type="InterPro" id="IPR027038">
    <property type="entry name" value="RanGap"/>
</dbReference>
<evidence type="ECO:0000256" key="3">
    <source>
        <dbReference type="ARBA" id="ARBA00022737"/>
    </source>
</evidence>
<accession>A0AA35X792</accession>
<dbReference type="GO" id="GO:0006913">
    <property type="term" value="P:nucleocytoplasmic transport"/>
    <property type="evidence" value="ECO:0007669"/>
    <property type="project" value="TreeGrafter"/>
</dbReference>
<dbReference type="Proteomes" id="UP001174909">
    <property type="component" value="Unassembled WGS sequence"/>
</dbReference>
<evidence type="ECO:0000313" key="5">
    <source>
        <dbReference type="Proteomes" id="UP001174909"/>
    </source>
</evidence>
<dbReference type="PANTHER" id="PTHR24113">
    <property type="entry name" value="RAN GTPASE-ACTIVATING PROTEIN 1"/>
    <property type="match status" value="1"/>
</dbReference>
<proteinExistence type="predicted"/>
<gene>
    <name evidence="4" type="ORF">GBAR_LOCUS25893</name>
</gene>
<comment type="caution">
    <text evidence="4">The sequence shown here is derived from an EMBL/GenBank/DDBJ whole genome shotgun (WGS) entry which is preliminary data.</text>
</comment>
<dbReference type="GO" id="GO:0005634">
    <property type="term" value="C:nucleus"/>
    <property type="evidence" value="ECO:0007669"/>
    <property type="project" value="TreeGrafter"/>
</dbReference>
<dbReference type="EMBL" id="CASHTH010003594">
    <property type="protein sequence ID" value="CAI8046824.1"/>
    <property type="molecule type" value="Genomic_DNA"/>
</dbReference>
<dbReference type="GO" id="GO:0005096">
    <property type="term" value="F:GTPase activator activity"/>
    <property type="evidence" value="ECO:0007669"/>
    <property type="project" value="UniProtKB-KW"/>
</dbReference>
<evidence type="ECO:0000313" key="4">
    <source>
        <dbReference type="EMBL" id="CAI8046824.1"/>
    </source>
</evidence>
<protein>
    <submittedName>
        <fullName evidence="4">Uncharacterized protein</fullName>
    </submittedName>
</protein>
<keyword evidence="5" id="KW-1185">Reference proteome</keyword>
<organism evidence="4 5">
    <name type="scientific">Geodia barretti</name>
    <name type="common">Barrett's horny sponge</name>
    <dbReference type="NCBI Taxonomy" id="519541"/>
    <lineage>
        <taxon>Eukaryota</taxon>
        <taxon>Metazoa</taxon>
        <taxon>Porifera</taxon>
        <taxon>Demospongiae</taxon>
        <taxon>Heteroscleromorpha</taxon>
        <taxon>Tetractinellida</taxon>
        <taxon>Astrophorina</taxon>
        <taxon>Geodiidae</taxon>
        <taxon>Geodia</taxon>
    </lineage>
</organism>
<name>A0AA35X792_GEOBA</name>
<dbReference type="AlphaFoldDB" id="A0AA35X792"/>
<reference evidence="4" key="1">
    <citation type="submission" date="2023-03" db="EMBL/GenBank/DDBJ databases">
        <authorList>
            <person name="Steffen K."/>
            <person name="Cardenas P."/>
        </authorList>
    </citation>
    <scope>NUCLEOTIDE SEQUENCE</scope>
</reference>
<dbReference type="GO" id="GO:0031267">
    <property type="term" value="F:small GTPase binding"/>
    <property type="evidence" value="ECO:0007669"/>
    <property type="project" value="TreeGrafter"/>
</dbReference>
<dbReference type="SMART" id="SM00368">
    <property type="entry name" value="LRR_RI"/>
    <property type="match status" value="3"/>
</dbReference>